<name>A0A8E2DUT0_9APHY</name>
<keyword evidence="3" id="KW-1185">Reference proteome</keyword>
<reference evidence="2 3" key="1">
    <citation type="submission" date="2016-07" db="EMBL/GenBank/DDBJ databases">
        <title>Draft genome of the white-rot fungus Obba rivulosa 3A-2.</title>
        <authorList>
            <consortium name="DOE Joint Genome Institute"/>
            <person name="Miettinen O."/>
            <person name="Riley R."/>
            <person name="Acob R."/>
            <person name="Barry K."/>
            <person name="Cullen D."/>
            <person name="De Vries R."/>
            <person name="Hainaut M."/>
            <person name="Hatakka A."/>
            <person name="Henrissat B."/>
            <person name="Hilden K."/>
            <person name="Kuo R."/>
            <person name="Labutti K."/>
            <person name="Lipzen A."/>
            <person name="Makela M.R."/>
            <person name="Sandor L."/>
            <person name="Spatafora J.W."/>
            <person name="Grigoriev I.V."/>
            <person name="Hibbett D.S."/>
        </authorList>
    </citation>
    <scope>NUCLEOTIDE SEQUENCE [LARGE SCALE GENOMIC DNA]</scope>
    <source>
        <strain evidence="2 3">3A-2</strain>
    </source>
</reference>
<sequence length="150" mass="16586">MDSKTLSISPKRRTTAKTNLPCVLSFPAASSAPMTPEIHLVTSKRIVTAHDDDDDDDSLYAVGAQARLHPLRAYWERRDQENPSLEADDSGMSGEESELERMLTGGADSVSDDTLSDMDVDYSDDDADLYLPVRSTSKLGPISYRMDRRS</sequence>
<proteinExistence type="predicted"/>
<feature type="region of interest" description="Disordered" evidence="1">
    <location>
        <begin position="76"/>
        <end position="119"/>
    </location>
</feature>
<dbReference type="Proteomes" id="UP000250043">
    <property type="component" value="Unassembled WGS sequence"/>
</dbReference>
<dbReference type="AlphaFoldDB" id="A0A8E2DUT0"/>
<gene>
    <name evidence="2" type="ORF">OBBRIDRAFT_360306</name>
</gene>
<organism evidence="2 3">
    <name type="scientific">Obba rivulosa</name>
    <dbReference type="NCBI Taxonomy" id="1052685"/>
    <lineage>
        <taxon>Eukaryota</taxon>
        <taxon>Fungi</taxon>
        <taxon>Dikarya</taxon>
        <taxon>Basidiomycota</taxon>
        <taxon>Agaricomycotina</taxon>
        <taxon>Agaricomycetes</taxon>
        <taxon>Polyporales</taxon>
        <taxon>Gelatoporiaceae</taxon>
        <taxon>Obba</taxon>
    </lineage>
</organism>
<evidence type="ECO:0000256" key="1">
    <source>
        <dbReference type="SAM" id="MobiDB-lite"/>
    </source>
</evidence>
<protein>
    <submittedName>
        <fullName evidence="2">Uncharacterized protein</fullName>
    </submittedName>
</protein>
<dbReference type="EMBL" id="KV722332">
    <property type="protein sequence ID" value="OCH96061.1"/>
    <property type="molecule type" value="Genomic_DNA"/>
</dbReference>
<feature type="compositionally biased region" description="Acidic residues" evidence="1">
    <location>
        <begin position="110"/>
        <end position="119"/>
    </location>
</feature>
<evidence type="ECO:0000313" key="3">
    <source>
        <dbReference type="Proteomes" id="UP000250043"/>
    </source>
</evidence>
<evidence type="ECO:0000313" key="2">
    <source>
        <dbReference type="EMBL" id="OCH96061.1"/>
    </source>
</evidence>
<accession>A0A8E2DUT0</accession>